<organism evidence="3 4">
    <name type="scientific">Aspergillus cristatus</name>
    <name type="common">Chinese Fuzhuan brick tea-fermentation fungus</name>
    <name type="synonym">Eurotium cristatum</name>
    <dbReference type="NCBI Taxonomy" id="573508"/>
    <lineage>
        <taxon>Eukaryota</taxon>
        <taxon>Fungi</taxon>
        <taxon>Dikarya</taxon>
        <taxon>Ascomycota</taxon>
        <taxon>Pezizomycotina</taxon>
        <taxon>Eurotiomycetes</taxon>
        <taxon>Eurotiomycetidae</taxon>
        <taxon>Eurotiales</taxon>
        <taxon>Aspergillaceae</taxon>
        <taxon>Aspergillus</taxon>
        <taxon>Aspergillus subgen. Aspergillus</taxon>
    </lineage>
</organism>
<accession>A0A1E3BNG2</accession>
<dbReference type="STRING" id="573508.A0A1E3BNG2"/>
<evidence type="ECO:0000313" key="3">
    <source>
        <dbReference type="EMBL" id="ODM22437.1"/>
    </source>
</evidence>
<reference evidence="3 4" key="1">
    <citation type="journal article" date="2016" name="BMC Genomics">
        <title>Comparative genomic and transcriptomic analyses of the Fuzhuan brick tea-fermentation fungus Aspergillus cristatus.</title>
        <authorList>
            <person name="Ge Y."/>
            <person name="Wang Y."/>
            <person name="Liu Y."/>
            <person name="Tan Y."/>
            <person name="Ren X."/>
            <person name="Zhang X."/>
            <person name="Hyde K.D."/>
            <person name="Liu Y."/>
            <person name="Liu Z."/>
        </authorList>
    </citation>
    <scope>NUCLEOTIDE SEQUENCE [LARGE SCALE GENOMIC DNA]</scope>
    <source>
        <strain evidence="3 4">GZAAS20.1005</strain>
    </source>
</reference>
<sequence>MIAPTDQVPASDSAIPVSQFVPAISEESLKEKVIIIVGGSNSIGASLWPAIAPKHMPPKPPRSIFQRADVTDDQAVLDLFDRAFQLYKRIDHVVVTAGSLTPAENWFDPNLSIQAVRQPPSRTDLDVNLIGYLYVTRIASAYLHHNRGVDVDRSVLLFSCTAGFKETSGLSLYQVAKHGVQGLMRSLRPYISAPDRHNLRINTICPWMTQTRTTVGKNLENRWAEEGLPISTPLDVAKVAAGV</sequence>
<protein>
    <recommendedName>
        <fullName evidence="5">3-hydroxyacyl-CoA dehydrogenase type-2</fullName>
    </recommendedName>
</protein>
<dbReference type="EMBL" id="JXNT01000001">
    <property type="protein sequence ID" value="ODM22437.1"/>
    <property type="molecule type" value="Genomic_DNA"/>
</dbReference>
<dbReference type="GO" id="GO:0016616">
    <property type="term" value="F:oxidoreductase activity, acting on the CH-OH group of donors, NAD or NADP as acceptor"/>
    <property type="evidence" value="ECO:0007669"/>
    <property type="project" value="TreeGrafter"/>
</dbReference>
<dbReference type="InterPro" id="IPR036291">
    <property type="entry name" value="NAD(P)-bd_dom_sf"/>
</dbReference>
<dbReference type="InterPro" id="IPR002347">
    <property type="entry name" value="SDR_fam"/>
</dbReference>
<comment type="similarity">
    <text evidence="1">Belongs to the short-chain dehydrogenases/reductases (SDR) family.</text>
</comment>
<comment type="caution">
    <text evidence="3">The sequence shown here is derived from an EMBL/GenBank/DDBJ whole genome shotgun (WGS) entry which is preliminary data.</text>
</comment>
<proteinExistence type="inferred from homology"/>
<dbReference type="PANTHER" id="PTHR44229:SF4">
    <property type="entry name" value="15-HYDROXYPROSTAGLANDIN DEHYDROGENASE [NAD(+)]"/>
    <property type="match status" value="1"/>
</dbReference>
<dbReference type="VEuPathDB" id="FungiDB:SI65_00025"/>
<dbReference type="Gene3D" id="3.40.50.720">
    <property type="entry name" value="NAD(P)-binding Rossmann-like Domain"/>
    <property type="match status" value="1"/>
</dbReference>
<evidence type="ECO:0000313" key="4">
    <source>
        <dbReference type="Proteomes" id="UP000094569"/>
    </source>
</evidence>
<evidence type="ECO:0000256" key="1">
    <source>
        <dbReference type="ARBA" id="ARBA00006484"/>
    </source>
</evidence>
<evidence type="ECO:0000256" key="2">
    <source>
        <dbReference type="ARBA" id="ARBA00023002"/>
    </source>
</evidence>
<name>A0A1E3BNG2_ASPCR</name>
<dbReference type="OrthoDB" id="37659at2759"/>
<dbReference type="SUPFAM" id="SSF51735">
    <property type="entry name" value="NAD(P)-binding Rossmann-fold domains"/>
    <property type="match status" value="1"/>
</dbReference>
<dbReference type="AlphaFoldDB" id="A0A1E3BNG2"/>
<evidence type="ECO:0008006" key="5">
    <source>
        <dbReference type="Google" id="ProtNLM"/>
    </source>
</evidence>
<dbReference type="Proteomes" id="UP000094569">
    <property type="component" value="Unassembled WGS sequence"/>
</dbReference>
<gene>
    <name evidence="3" type="ORF">SI65_00025</name>
</gene>
<dbReference type="PANTHER" id="PTHR44229">
    <property type="entry name" value="15-HYDROXYPROSTAGLANDIN DEHYDROGENASE [NAD(+)]"/>
    <property type="match status" value="1"/>
</dbReference>
<dbReference type="GO" id="GO:0005737">
    <property type="term" value="C:cytoplasm"/>
    <property type="evidence" value="ECO:0007669"/>
    <property type="project" value="TreeGrafter"/>
</dbReference>
<dbReference type="PRINTS" id="PR00081">
    <property type="entry name" value="GDHRDH"/>
</dbReference>
<dbReference type="Pfam" id="PF00106">
    <property type="entry name" value="adh_short"/>
    <property type="match status" value="1"/>
</dbReference>
<keyword evidence="4" id="KW-1185">Reference proteome</keyword>
<keyword evidence="2" id="KW-0560">Oxidoreductase</keyword>